<dbReference type="SUPFAM" id="SSF109604">
    <property type="entry name" value="HD-domain/PDEase-like"/>
    <property type="match status" value="1"/>
</dbReference>
<keyword evidence="2" id="KW-1185">Reference proteome</keyword>
<sequence>MADETDPHLVLGPRFAEAVELAAELHRDQSRKDSSIPYMSHLLGAASFLIQQPGCTEDEAIAALLHDALEDQPERIDADDISARFGDDVARIVFDCTDADTNPKPPWRHRKVAYLAHLETVPESSLRVSAADKLHNARAIASDRQLVGDDLWRRFNAPPVAQRWYLQSLAEVFCRRLGNDIAKLLSHTVAEVTGDLPTDIDLQDNVDRPAWVGASTITSSLASLDHAAEARFPGDPVPVGLTAWRSEDGRWWIEQVDAGDPHRPLTVFVAPVDAD</sequence>
<reference evidence="1 2" key="1">
    <citation type="submission" date="2018-09" db="EMBL/GenBank/DDBJ databases">
        <title>Complete genome sequence of Euzebya sp. DY32-46 isolated from seawater of Pacific Ocean.</title>
        <authorList>
            <person name="Xu L."/>
            <person name="Wu Y.-H."/>
            <person name="Xu X.-W."/>
        </authorList>
    </citation>
    <scope>NUCLEOTIDE SEQUENCE [LARGE SCALE GENOMIC DNA]</scope>
    <source>
        <strain evidence="1 2">DY32-46</strain>
    </source>
</reference>
<dbReference type="Proteomes" id="UP000264006">
    <property type="component" value="Chromosome"/>
</dbReference>
<dbReference type="GO" id="GO:0008893">
    <property type="term" value="F:guanosine-3',5'-bis(diphosphate) 3'-diphosphatase activity"/>
    <property type="evidence" value="ECO:0007669"/>
    <property type="project" value="TreeGrafter"/>
</dbReference>
<dbReference type="RefSeq" id="WP_114590088.1">
    <property type="nucleotide sequence ID" value="NZ_CP031165.1"/>
</dbReference>
<dbReference type="OrthoDB" id="9802385at2"/>
<gene>
    <name evidence="1" type="ORF">DVS28_a0552</name>
</gene>
<organism evidence="1 2">
    <name type="scientific">Euzebya pacifica</name>
    <dbReference type="NCBI Taxonomy" id="1608957"/>
    <lineage>
        <taxon>Bacteria</taxon>
        <taxon>Bacillati</taxon>
        <taxon>Actinomycetota</taxon>
        <taxon>Nitriliruptoria</taxon>
        <taxon>Euzebyales</taxon>
    </lineage>
</organism>
<dbReference type="InterPro" id="IPR052194">
    <property type="entry name" value="MESH1"/>
</dbReference>
<evidence type="ECO:0000313" key="2">
    <source>
        <dbReference type="Proteomes" id="UP000264006"/>
    </source>
</evidence>
<accession>A0A346XSR2</accession>
<name>A0A346XSR2_9ACTN</name>
<dbReference type="AlphaFoldDB" id="A0A346XSR2"/>
<evidence type="ECO:0000313" key="1">
    <source>
        <dbReference type="EMBL" id="AXV05259.1"/>
    </source>
</evidence>
<dbReference type="KEGG" id="euz:DVS28_a0552"/>
<dbReference type="Gene3D" id="1.10.3210.10">
    <property type="entry name" value="Hypothetical protein af1432"/>
    <property type="match status" value="1"/>
</dbReference>
<dbReference type="EMBL" id="CP031165">
    <property type="protein sequence ID" value="AXV05259.1"/>
    <property type="molecule type" value="Genomic_DNA"/>
</dbReference>
<dbReference type="PANTHER" id="PTHR46246">
    <property type="entry name" value="GUANOSINE-3',5'-BIS(DIPHOSPHATE) 3'-PYROPHOSPHOHYDROLASE MESH1"/>
    <property type="match status" value="1"/>
</dbReference>
<keyword evidence="1" id="KW-0378">Hydrolase</keyword>
<proteinExistence type="predicted"/>
<protein>
    <submittedName>
        <fullName evidence="1">Metal dependent phosphohydrolase</fullName>
    </submittedName>
</protein>
<dbReference type="PANTHER" id="PTHR46246:SF1">
    <property type="entry name" value="GUANOSINE-3',5'-BIS(DIPHOSPHATE) 3'-PYROPHOSPHOHYDROLASE MESH1"/>
    <property type="match status" value="1"/>
</dbReference>
<dbReference type="Pfam" id="PF13328">
    <property type="entry name" value="HD_4"/>
    <property type="match status" value="1"/>
</dbReference>